<reference evidence="2" key="1">
    <citation type="journal article" date="2023" name="G3 (Bethesda)">
        <title>Genome assembly and association tests identify interacting loci associated with vigor, precocity, and sex in interspecific pistachio rootstocks.</title>
        <authorList>
            <person name="Palmer W."/>
            <person name="Jacygrad E."/>
            <person name="Sagayaradj S."/>
            <person name="Cavanaugh K."/>
            <person name="Han R."/>
            <person name="Bertier L."/>
            <person name="Beede B."/>
            <person name="Kafkas S."/>
            <person name="Golino D."/>
            <person name="Preece J."/>
            <person name="Michelmore R."/>
        </authorList>
    </citation>
    <scope>NUCLEOTIDE SEQUENCE [LARGE SCALE GENOMIC DNA]</scope>
</reference>
<accession>A0ACC0ZF54</accession>
<proteinExistence type="predicted"/>
<gene>
    <name evidence="1" type="ORF">Pint_16427</name>
</gene>
<sequence>MATTTPFFLFTLLFSFSFLTSVTFSRTTPTTTTSPLDVTSALVRVTQILDILNGHSDFQPFAQETIQQSSLDSSSFSFSFPLHSREFLNKTQHKDYKSLLQARLDRDLTRVNSLVLTQGGKLSAPLVSGESQGSGEYFTRIGVGSPAEQFYMVIDTGSDVNWIQCEPCVDCYDQSDPIFDPSSSSSYESVSCESRQCDQLEVSACSRDRCLYEVTYGDGSFTVGTLMTETLSFGKSGYVEKVAMGCGHDNEGLFTAAAGLLGLGGGSLSLPEQLKATSFSYCLVDRDSNKSGTLELNSPVPSDSVTKSTFELDKSGNGGIIVDCGTAVSRLEIEAYYALRDAFRSQTSNLKSTRPYALFDTCYDLSGLSTVKVPTVSFIFSGGKYFDLPAENYLIPVDSDGTFCFAFAPTNSSPQIIGNVQQQGIRVTFDLSNERVGFASYKC</sequence>
<dbReference type="EMBL" id="CM047737">
    <property type="protein sequence ID" value="KAJ0049057.1"/>
    <property type="molecule type" value="Genomic_DNA"/>
</dbReference>
<protein>
    <submittedName>
        <fullName evidence="1">Uncharacterized protein</fullName>
    </submittedName>
</protein>
<keyword evidence="2" id="KW-1185">Reference proteome</keyword>
<comment type="caution">
    <text evidence="1">The sequence shown here is derived from an EMBL/GenBank/DDBJ whole genome shotgun (WGS) entry which is preliminary data.</text>
</comment>
<organism evidence="1 2">
    <name type="scientific">Pistacia integerrima</name>
    <dbReference type="NCBI Taxonomy" id="434235"/>
    <lineage>
        <taxon>Eukaryota</taxon>
        <taxon>Viridiplantae</taxon>
        <taxon>Streptophyta</taxon>
        <taxon>Embryophyta</taxon>
        <taxon>Tracheophyta</taxon>
        <taxon>Spermatophyta</taxon>
        <taxon>Magnoliopsida</taxon>
        <taxon>eudicotyledons</taxon>
        <taxon>Gunneridae</taxon>
        <taxon>Pentapetalae</taxon>
        <taxon>rosids</taxon>
        <taxon>malvids</taxon>
        <taxon>Sapindales</taxon>
        <taxon>Anacardiaceae</taxon>
        <taxon>Pistacia</taxon>
    </lineage>
</organism>
<evidence type="ECO:0000313" key="2">
    <source>
        <dbReference type="Proteomes" id="UP001163603"/>
    </source>
</evidence>
<dbReference type="Proteomes" id="UP001163603">
    <property type="component" value="Chromosome 2"/>
</dbReference>
<name>A0ACC0ZF54_9ROSI</name>
<evidence type="ECO:0000313" key="1">
    <source>
        <dbReference type="EMBL" id="KAJ0049057.1"/>
    </source>
</evidence>